<comment type="caution">
    <text evidence="8">The sequence shown here is derived from an EMBL/GenBank/DDBJ whole genome shotgun (WGS) entry which is preliminary data.</text>
</comment>
<dbReference type="GO" id="GO:0016757">
    <property type="term" value="F:glycosyltransferase activity"/>
    <property type="evidence" value="ECO:0007669"/>
    <property type="project" value="UniProtKB-KW"/>
</dbReference>
<keyword evidence="2" id="KW-0328">Glycosyltransferase</keyword>
<keyword evidence="3 8" id="KW-0808">Transferase</keyword>
<dbReference type="Gene3D" id="3.90.550.10">
    <property type="entry name" value="Spore Coat Polysaccharide Biosynthesis Protein SpsA, Chain A"/>
    <property type="match status" value="1"/>
</dbReference>
<dbReference type="InterPro" id="IPR050321">
    <property type="entry name" value="Glycosyltr_2/OpgH_subfam"/>
</dbReference>
<dbReference type="SUPFAM" id="SSF53448">
    <property type="entry name" value="Nucleotide-diphospho-sugar transferases"/>
    <property type="match status" value="1"/>
</dbReference>
<evidence type="ECO:0000256" key="7">
    <source>
        <dbReference type="SAM" id="Phobius"/>
    </source>
</evidence>
<evidence type="ECO:0000256" key="5">
    <source>
        <dbReference type="ARBA" id="ARBA00022989"/>
    </source>
</evidence>
<feature type="transmembrane region" description="Helical" evidence="7">
    <location>
        <begin position="85"/>
        <end position="106"/>
    </location>
</feature>
<comment type="subcellular location">
    <subcellularLocation>
        <location evidence="1">Membrane</location>
        <topology evidence="1">Multi-pass membrane protein</topology>
    </subcellularLocation>
</comment>
<accession>A0A9P8RLJ0</accession>
<dbReference type="OrthoDB" id="72851at2759"/>
<proteinExistence type="predicted"/>
<evidence type="ECO:0000256" key="1">
    <source>
        <dbReference type="ARBA" id="ARBA00004141"/>
    </source>
</evidence>
<dbReference type="GO" id="GO:0016020">
    <property type="term" value="C:membrane"/>
    <property type="evidence" value="ECO:0007669"/>
    <property type="project" value="UniProtKB-SubCell"/>
</dbReference>
<sequence>MPITIGNTRIWLPHRRSYAVKDKSEIWPLAIEYEKNHDGSSSVVEDQQGLLLKVSGPEKHTWTIRQLADGEEPDVMQMAPWERPFARLIGFSSVVTDVLSFYNAYYQIQAVMEIRREQKPAAWGVFLAWFIIGVNFMLTTPNIPLVAVKLRTYWGKFRPRLRLVGTDVPHVDVVIPCCKESIDVLQDTIMAAIALEYPEDRFRVIVADDGGSTQLESWITELGQCNLYYTARNENGRTGFKAGNLNHAVQFIEHQLGQPAEFIASLDADMIPERNWLRAITAHMVLDPKLGVVCPSQSFYNFPDNDPLYQSQLNSWRCTDIIRDFADISWNTGSGFILRRQALIATGGFPTHSLTEDVLSSMMMMAKGWRTGYLAESLQYGLMPDCYLAHVKQLTRWVCTLASRCRQGHCY</sequence>
<keyword evidence="9" id="KW-1185">Reference proteome</keyword>
<protein>
    <submittedName>
        <fullName evidence="8">Nucleotide-diphospho-sugar transferase</fullName>
    </submittedName>
</protein>
<dbReference type="PANTHER" id="PTHR43867:SF2">
    <property type="entry name" value="CELLULOSE SYNTHASE CATALYTIC SUBUNIT A [UDP-FORMING]"/>
    <property type="match status" value="1"/>
</dbReference>
<dbReference type="RefSeq" id="XP_045952039.1">
    <property type="nucleotide sequence ID" value="XM_046098775.1"/>
</dbReference>
<keyword evidence="6 7" id="KW-0472">Membrane</keyword>
<dbReference type="Pfam" id="PF13641">
    <property type="entry name" value="Glyco_tranf_2_3"/>
    <property type="match status" value="1"/>
</dbReference>
<reference evidence="8" key="1">
    <citation type="journal article" date="2021" name="Nat. Commun.">
        <title>Genetic determinants of endophytism in the Arabidopsis root mycobiome.</title>
        <authorList>
            <person name="Mesny F."/>
            <person name="Miyauchi S."/>
            <person name="Thiergart T."/>
            <person name="Pickel B."/>
            <person name="Atanasova L."/>
            <person name="Karlsson M."/>
            <person name="Huettel B."/>
            <person name="Barry K.W."/>
            <person name="Haridas S."/>
            <person name="Chen C."/>
            <person name="Bauer D."/>
            <person name="Andreopoulos W."/>
            <person name="Pangilinan J."/>
            <person name="LaButti K."/>
            <person name="Riley R."/>
            <person name="Lipzen A."/>
            <person name="Clum A."/>
            <person name="Drula E."/>
            <person name="Henrissat B."/>
            <person name="Kohler A."/>
            <person name="Grigoriev I.V."/>
            <person name="Martin F.M."/>
            <person name="Hacquard S."/>
        </authorList>
    </citation>
    <scope>NUCLEOTIDE SEQUENCE</scope>
    <source>
        <strain evidence="8">MPI-SDFR-AT-0073</strain>
    </source>
</reference>
<organism evidence="8 9">
    <name type="scientific">Truncatella angustata</name>
    <dbReference type="NCBI Taxonomy" id="152316"/>
    <lineage>
        <taxon>Eukaryota</taxon>
        <taxon>Fungi</taxon>
        <taxon>Dikarya</taxon>
        <taxon>Ascomycota</taxon>
        <taxon>Pezizomycotina</taxon>
        <taxon>Sordariomycetes</taxon>
        <taxon>Xylariomycetidae</taxon>
        <taxon>Amphisphaeriales</taxon>
        <taxon>Sporocadaceae</taxon>
        <taxon>Truncatella</taxon>
    </lineage>
</organism>
<dbReference type="GeneID" id="70127667"/>
<dbReference type="PANTHER" id="PTHR43867">
    <property type="entry name" value="CELLULOSE SYNTHASE CATALYTIC SUBUNIT A [UDP-FORMING]"/>
    <property type="match status" value="1"/>
</dbReference>
<evidence type="ECO:0000313" key="8">
    <source>
        <dbReference type="EMBL" id="KAH6645525.1"/>
    </source>
</evidence>
<dbReference type="InterPro" id="IPR029044">
    <property type="entry name" value="Nucleotide-diphossugar_trans"/>
</dbReference>
<name>A0A9P8RLJ0_9PEZI</name>
<keyword evidence="4 7" id="KW-0812">Transmembrane</keyword>
<feature type="transmembrane region" description="Helical" evidence="7">
    <location>
        <begin position="126"/>
        <end position="148"/>
    </location>
</feature>
<evidence type="ECO:0000256" key="6">
    <source>
        <dbReference type="ARBA" id="ARBA00023136"/>
    </source>
</evidence>
<evidence type="ECO:0000256" key="3">
    <source>
        <dbReference type="ARBA" id="ARBA00022679"/>
    </source>
</evidence>
<dbReference type="Proteomes" id="UP000758603">
    <property type="component" value="Unassembled WGS sequence"/>
</dbReference>
<keyword evidence="5 7" id="KW-1133">Transmembrane helix</keyword>
<evidence type="ECO:0000313" key="9">
    <source>
        <dbReference type="Proteomes" id="UP000758603"/>
    </source>
</evidence>
<dbReference type="AlphaFoldDB" id="A0A9P8RLJ0"/>
<gene>
    <name evidence="8" type="ORF">BKA67DRAFT_526724</name>
</gene>
<dbReference type="EMBL" id="JAGPXC010000011">
    <property type="protein sequence ID" value="KAH6645525.1"/>
    <property type="molecule type" value="Genomic_DNA"/>
</dbReference>
<evidence type="ECO:0000256" key="2">
    <source>
        <dbReference type="ARBA" id="ARBA00022676"/>
    </source>
</evidence>
<evidence type="ECO:0000256" key="4">
    <source>
        <dbReference type="ARBA" id="ARBA00022692"/>
    </source>
</evidence>
<dbReference type="CDD" id="cd06421">
    <property type="entry name" value="CESA_CelA_like"/>
    <property type="match status" value="1"/>
</dbReference>